<feature type="domain" description="RNA polymerase sigma-70 region 2" evidence="6">
    <location>
        <begin position="10"/>
        <end position="76"/>
    </location>
</feature>
<dbReference type="GO" id="GO:0003677">
    <property type="term" value="F:DNA binding"/>
    <property type="evidence" value="ECO:0007669"/>
    <property type="project" value="InterPro"/>
</dbReference>
<dbReference type="SUPFAM" id="SSF88659">
    <property type="entry name" value="Sigma3 and sigma4 domains of RNA polymerase sigma factors"/>
    <property type="match status" value="1"/>
</dbReference>
<accession>A0A838A2A6</accession>
<dbReference type="AlphaFoldDB" id="A0A838A2A6"/>
<comment type="similarity">
    <text evidence="1">Belongs to the sigma-70 factor family. ECF subfamily.</text>
</comment>
<evidence type="ECO:0000259" key="6">
    <source>
        <dbReference type="Pfam" id="PF04542"/>
    </source>
</evidence>
<evidence type="ECO:0000256" key="1">
    <source>
        <dbReference type="ARBA" id="ARBA00010641"/>
    </source>
</evidence>
<dbReference type="Pfam" id="PF20239">
    <property type="entry name" value="DUF6596"/>
    <property type="match status" value="1"/>
</dbReference>
<proteinExistence type="inferred from homology"/>
<gene>
    <name evidence="9" type="ORF">H0B56_07195</name>
</gene>
<dbReference type="InterPro" id="IPR013249">
    <property type="entry name" value="RNA_pol_sigma70_r4_t2"/>
</dbReference>
<evidence type="ECO:0000313" key="10">
    <source>
        <dbReference type="Proteomes" id="UP000582974"/>
    </source>
</evidence>
<feature type="domain" description="RNA polymerase sigma factor 70 region 4 type 2" evidence="7">
    <location>
        <begin position="114"/>
        <end position="165"/>
    </location>
</feature>
<keyword evidence="10" id="KW-1185">Reference proteome</keyword>
<dbReference type="GO" id="GO:0006352">
    <property type="term" value="P:DNA-templated transcription initiation"/>
    <property type="evidence" value="ECO:0007669"/>
    <property type="project" value="InterPro"/>
</dbReference>
<dbReference type="InterPro" id="IPR046531">
    <property type="entry name" value="DUF6596"/>
</dbReference>
<protein>
    <submittedName>
        <fullName evidence="9">RNA polymerase sigma factor</fullName>
    </submittedName>
</protein>
<keyword evidence="2" id="KW-0805">Transcription regulation</keyword>
<dbReference type="Gene3D" id="1.10.1740.10">
    <property type="match status" value="1"/>
</dbReference>
<evidence type="ECO:0000313" key="9">
    <source>
        <dbReference type="EMBL" id="MBA0125323.1"/>
    </source>
</evidence>
<dbReference type="RefSeq" id="WP_180892131.1">
    <property type="nucleotide sequence ID" value="NZ_JACCKD010000002.1"/>
</dbReference>
<evidence type="ECO:0000256" key="4">
    <source>
        <dbReference type="ARBA" id="ARBA00023163"/>
    </source>
</evidence>
<evidence type="ECO:0000256" key="3">
    <source>
        <dbReference type="ARBA" id="ARBA00023082"/>
    </source>
</evidence>
<name>A0A838A2A6_9PSEU</name>
<dbReference type="InterPro" id="IPR013324">
    <property type="entry name" value="RNA_pol_sigma_r3/r4-like"/>
</dbReference>
<dbReference type="Gene3D" id="1.10.10.10">
    <property type="entry name" value="Winged helix-like DNA-binding domain superfamily/Winged helix DNA-binding domain"/>
    <property type="match status" value="1"/>
</dbReference>
<dbReference type="EMBL" id="JACCKD010000002">
    <property type="protein sequence ID" value="MBA0125323.1"/>
    <property type="molecule type" value="Genomic_DNA"/>
</dbReference>
<evidence type="ECO:0000259" key="7">
    <source>
        <dbReference type="Pfam" id="PF08281"/>
    </source>
</evidence>
<dbReference type="InterPro" id="IPR007627">
    <property type="entry name" value="RNA_pol_sigma70_r2"/>
</dbReference>
<dbReference type="PANTHER" id="PTHR47756">
    <property type="entry name" value="BLL6612 PROTEIN-RELATED"/>
    <property type="match status" value="1"/>
</dbReference>
<keyword evidence="3" id="KW-0731">Sigma factor</keyword>
<keyword evidence="4" id="KW-0804">Transcription</keyword>
<evidence type="ECO:0000256" key="5">
    <source>
        <dbReference type="SAM" id="MobiDB-lite"/>
    </source>
</evidence>
<dbReference type="Pfam" id="PF04542">
    <property type="entry name" value="Sigma70_r2"/>
    <property type="match status" value="1"/>
</dbReference>
<dbReference type="SUPFAM" id="SSF88946">
    <property type="entry name" value="Sigma2 domain of RNA polymerase sigma factors"/>
    <property type="match status" value="1"/>
</dbReference>
<feature type="domain" description="DUF6596" evidence="8">
    <location>
        <begin position="182"/>
        <end position="282"/>
    </location>
</feature>
<dbReference type="Pfam" id="PF08281">
    <property type="entry name" value="Sigma70_r4_2"/>
    <property type="match status" value="1"/>
</dbReference>
<comment type="caution">
    <text evidence="9">The sequence shown here is derived from an EMBL/GenBank/DDBJ whole genome shotgun (WGS) entry which is preliminary data.</text>
</comment>
<dbReference type="Proteomes" id="UP000582974">
    <property type="component" value="Unassembled WGS sequence"/>
</dbReference>
<dbReference type="PANTHER" id="PTHR47756:SF2">
    <property type="entry name" value="BLL6612 PROTEIN"/>
    <property type="match status" value="1"/>
</dbReference>
<evidence type="ECO:0000259" key="8">
    <source>
        <dbReference type="Pfam" id="PF20239"/>
    </source>
</evidence>
<reference evidence="9 10" key="1">
    <citation type="submission" date="2020-07" db="EMBL/GenBank/DDBJ databases">
        <title>Genome of Haloechinothrix sp.</title>
        <authorList>
            <person name="Tang S.-K."/>
            <person name="Yang L."/>
            <person name="Zhu W.-Y."/>
        </authorList>
    </citation>
    <scope>NUCLEOTIDE SEQUENCE [LARGE SCALE GENOMIC DNA]</scope>
    <source>
        <strain evidence="9 10">YIM 98757</strain>
    </source>
</reference>
<evidence type="ECO:0000256" key="2">
    <source>
        <dbReference type="ARBA" id="ARBA00023015"/>
    </source>
</evidence>
<organism evidence="9 10">
    <name type="scientific">Haloechinothrix aidingensis</name>
    <dbReference type="NCBI Taxonomy" id="2752311"/>
    <lineage>
        <taxon>Bacteria</taxon>
        <taxon>Bacillati</taxon>
        <taxon>Actinomycetota</taxon>
        <taxon>Actinomycetes</taxon>
        <taxon>Pseudonocardiales</taxon>
        <taxon>Pseudonocardiaceae</taxon>
        <taxon>Haloechinothrix</taxon>
    </lineage>
</organism>
<sequence>MTADDEIEDLLRELAQQVLGLLVRRHREFDACEDAVQEALLDAFVQWHRNGIPDHPKAWLITVATRRLADAWRSDSARRGRESRVSALTPPEQLLSPGPEADGTARGDDTLSLLLLCCHPALSPTSQMALTLRAIGGLTTRQVARAFFVPEATMGQRISRAKQHMKGADVEFPVPAEQERERLPIVLHVLYLIFNEGYTASSGTALDLPDLTGEAIRLARELHSRLPDHGEATGLLALMLLTEARRPARTGPDGILVPLAEQDRSLWDRNLIDEGTALATRALAHGPVGPYQLQAAIAALHDESASSEETDWPQILLLYHLLEQSWPSPIVQLNRAVALAMVHGPAAALKLLATLEDDARMARHHRLHAVRAHVLMMAGDTAGARAAFQKAARLTTSIPERRYLEARIEELS</sequence>
<feature type="region of interest" description="Disordered" evidence="5">
    <location>
        <begin position="79"/>
        <end position="103"/>
    </location>
</feature>
<dbReference type="GO" id="GO:0016987">
    <property type="term" value="F:sigma factor activity"/>
    <property type="evidence" value="ECO:0007669"/>
    <property type="project" value="UniProtKB-KW"/>
</dbReference>
<dbReference type="InterPro" id="IPR013325">
    <property type="entry name" value="RNA_pol_sigma_r2"/>
</dbReference>
<dbReference type="InterPro" id="IPR036388">
    <property type="entry name" value="WH-like_DNA-bd_sf"/>
</dbReference>